<organism evidence="1 2">
    <name type="scientific">Rhodophyticola porphyridii</name>
    <dbReference type="NCBI Taxonomy" id="1852017"/>
    <lineage>
        <taxon>Bacteria</taxon>
        <taxon>Pseudomonadati</taxon>
        <taxon>Pseudomonadota</taxon>
        <taxon>Alphaproteobacteria</taxon>
        <taxon>Rhodobacterales</taxon>
        <taxon>Roseobacteraceae</taxon>
        <taxon>Rhodophyticola</taxon>
    </lineage>
</organism>
<reference evidence="1 2" key="1">
    <citation type="submission" date="2018-10" db="EMBL/GenBank/DDBJ databases">
        <authorList>
            <person name="Jung H.S."/>
            <person name="Jeon C.O."/>
        </authorList>
    </citation>
    <scope>NUCLEOTIDE SEQUENCE [LARGE SCALE GENOMIC DNA]</scope>
    <source>
        <strain evidence="1 2">MA-7-27</strain>
    </source>
</reference>
<dbReference type="RefSeq" id="WP_121899246.1">
    <property type="nucleotide sequence ID" value="NZ_RCNT01000010.1"/>
</dbReference>
<evidence type="ECO:0000313" key="1">
    <source>
        <dbReference type="EMBL" id="RMA40836.1"/>
    </source>
</evidence>
<name>A0A3L9Y3Y9_9RHOB</name>
<keyword evidence="2" id="KW-1185">Reference proteome</keyword>
<comment type="caution">
    <text evidence="1">The sequence shown here is derived from an EMBL/GenBank/DDBJ whole genome shotgun (WGS) entry which is preliminary data.</text>
</comment>
<accession>A0A3L9Y3Y9</accession>
<dbReference type="Proteomes" id="UP000281343">
    <property type="component" value="Unassembled WGS sequence"/>
</dbReference>
<dbReference type="OrthoDB" id="7593334at2"/>
<evidence type="ECO:0000313" key="2">
    <source>
        <dbReference type="Proteomes" id="UP000281343"/>
    </source>
</evidence>
<protein>
    <submittedName>
        <fullName evidence="1">Uncharacterized protein</fullName>
    </submittedName>
</protein>
<dbReference type="EMBL" id="RCNT01000010">
    <property type="protein sequence ID" value="RMA40836.1"/>
    <property type="molecule type" value="Genomic_DNA"/>
</dbReference>
<sequence>MNMANFGRKDGNAQFLNVANSEKLQRLQTYTHLHALMGKPDDHPSVKGQKAALQDRIVEAAKKNQRLAGDQTQTRAMLHIIGQGQATQLSAEIRRHAEIFAKKADDLMNEGKAIVDSVLGADNYDREVAGEIAQFISRRTQTPEGMAEVGALYKSRSDVASVIYTRPHFLLGVSEELHRTMVATAVSKFAPEGSALLNEGRSLGEKTKNFEKVVADTHASFYDADVVAKAEASRVEV</sequence>
<proteinExistence type="predicted"/>
<gene>
    <name evidence="1" type="ORF">D9R08_16845</name>
</gene>
<dbReference type="AlphaFoldDB" id="A0A3L9Y3Y9"/>